<dbReference type="PANTHER" id="PTHR34583:SF2">
    <property type="entry name" value="ANTIPORTER SUBUNIT MNHC2-RELATED"/>
    <property type="match status" value="1"/>
</dbReference>
<organism evidence="8 9">
    <name type="scientific">Acetomicrobium hydrogeniformans ATCC BAA-1850</name>
    <dbReference type="NCBI Taxonomy" id="592015"/>
    <lineage>
        <taxon>Bacteria</taxon>
        <taxon>Thermotogati</taxon>
        <taxon>Synergistota</taxon>
        <taxon>Synergistia</taxon>
        <taxon>Synergistales</taxon>
        <taxon>Acetomicrobiaceae</taxon>
        <taxon>Acetomicrobium</taxon>
    </lineage>
</organism>
<dbReference type="InterPro" id="IPR050601">
    <property type="entry name" value="CPA3_antiporter_subunitC"/>
</dbReference>
<gene>
    <name evidence="8" type="ORF">HMPREF1705_03833</name>
</gene>
<evidence type="ECO:0000256" key="3">
    <source>
        <dbReference type="ARBA" id="ARBA00022475"/>
    </source>
</evidence>
<feature type="transmembrane region" description="Helical" evidence="7">
    <location>
        <begin position="30"/>
        <end position="50"/>
    </location>
</feature>
<dbReference type="Proteomes" id="UP000005273">
    <property type="component" value="Unassembled WGS sequence"/>
</dbReference>
<dbReference type="RefSeq" id="WP_009200522.1">
    <property type="nucleotide sequence ID" value="NZ_ACJX03000001.1"/>
</dbReference>
<dbReference type="InterPro" id="IPR039428">
    <property type="entry name" value="NUOK/Mnh_C1-like"/>
</dbReference>
<evidence type="ECO:0000256" key="4">
    <source>
        <dbReference type="ARBA" id="ARBA00022692"/>
    </source>
</evidence>
<proteinExistence type="inferred from homology"/>
<name>A0A0T5X8A1_9BACT</name>
<evidence type="ECO:0000256" key="2">
    <source>
        <dbReference type="ARBA" id="ARBA00010388"/>
    </source>
</evidence>
<dbReference type="EMBL" id="ACJX03000001">
    <property type="protein sequence ID" value="KRT34601.1"/>
    <property type="molecule type" value="Genomic_DNA"/>
</dbReference>
<keyword evidence="9" id="KW-1185">Reference proteome</keyword>
<keyword evidence="6 7" id="KW-0472">Membrane</keyword>
<keyword evidence="3" id="KW-1003">Cell membrane</keyword>
<feature type="transmembrane region" description="Helical" evidence="7">
    <location>
        <begin position="75"/>
        <end position="99"/>
    </location>
</feature>
<dbReference type="GO" id="GO:0005886">
    <property type="term" value="C:plasma membrane"/>
    <property type="evidence" value="ECO:0007669"/>
    <property type="project" value="UniProtKB-SubCell"/>
</dbReference>
<reference evidence="9" key="1">
    <citation type="submission" date="2012-09" db="EMBL/GenBank/DDBJ databases">
        <authorList>
            <person name="Weinstock G."/>
            <person name="Sodergren E."/>
            <person name="Clifton S."/>
            <person name="Fulton L."/>
            <person name="Fulton B."/>
            <person name="Courtney L."/>
            <person name="Fronick C."/>
            <person name="Harrison M."/>
            <person name="Strong C."/>
            <person name="Farmer C."/>
            <person name="Delehaunty K."/>
            <person name="Markovic C."/>
            <person name="Hall O."/>
            <person name="Minx P."/>
            <person name="Tomlinson C."/>
            <person name="Mitreva M."/>
            <person name="Nelson J."/>
            <person name="Hou S."/>
            <person name="Wollam A."/>
            <person name="Pepin K.H."/>
            <person name="Johnson M."/>
            <person name="Bhonagiri V."/>
            <person name="Nash W.E."/>
            <person name="Suruliraj S."/>
            <person name="Warren W."/>
            <person name="Chinwalla A."/>
            <person name="Mardis E.R."/>
            <person name="Wilson R.K."/>
        </authorList>
    </citation>
    <scope>NUCLEOTIDE SEQUENCE [LARGE SCALE GENOMIC DNA]</scope>
    <source>
        <strain evidence="9">OS1</strain>
    </source>
</reference>
<comment type="subcellular location">
    <subcellularLocation>
        <location evidence="1">Cell membrane</location>
        <topology evidence="1">Multi-pass membrane protein</topology>
    </subcellularLocation>
</comment>
<dbReference type="OrthoDB" id="9799219at2"/>
<keyword evidence="4 7" id="KW-0812">Transmembrane</keyword>
<evidence type="ECO:0000256" key="7">
    <source>
        <dbReference type="SAM" id="Phobius"/>
    </source>
</evidence>
<keyword evidence="5 7" id="KW-1133">Transmembrane helix</keyword>
<comment type="similarity">
    <text evidence="2">Belongs to the CPA3 antiporters (TC 2.A.63) subunit C family.</text>
</comment>
<evidence type="ECO:0000256" key="1">
    <source>
        <dbReference type="ARBA" id="ARBA00004651"/>
    </source>
</evidence>
<protein>
    <submittedName>
        <fullName evidence="8">Putative Na(+)/H(+) antiporter subunit C1</fullName>
    </submittedName>
</protein>
<accession>A0A0T5X8A1</accession>
<dbReference type="AlphaFoldDB" id="A0A0T5X8A1"/>
<comment type="caution">
    <text evidence="8">The sequence shown here is derived from an EMBL/GenBank/DDBJ whole genome shotgun (WGS) entry which is preliminary data.</text>
</comment>
<dbReference type="STRING" id="592015.HMPREF1705_03833"/>
<dbReference type="Gene3D" id="1.10.287.3510">
    <property type="match status" value="1"/>
</dbReference>
<evidence type="ECO:0000313" key="9">
    <source>
        <dbReference type="Proteomes" id="UP000005273"/>
    </source>
</evidence>
<feature type="transmembrane region" description="Helical" evidence="7">
    <location>
        <begin position="6"/>
        <end position="23"/>
    </location>
</feature>
<dbReference type="eggNOG" id="COG1006">
    <property type="taxonomic scope" value="Bacteria"/>
</dbReference>
<dbReference type="Pfam" id="PF00420">
    <property type="entry name" value="Oxidored_q2"/>
    <property type="match status" value="1"/>
</dbReference>
<sequence>MINNVPMLTVGALFVIGLYGVLFKRNIIKIAIAVSIIESSTNLFLIVLGYRTGGSIPVYTLAGEFKKMVLPTPQALTLTAIVIGLATTALLLTLIMLLYKHYGTLDVHEIRRLRG</sequence>
<evidence type="ECO:0000256" key="5">
    <source>
        <dbReference type="ARBA" id="ARBA00022989"/>
    </source>
</evidence>
<evidence type="ECO:0000256" key="6">
    <source>
        <dbReference type="ARBA" id="ARBA00023136"/>
    </source>
</evidence>
<evidence type="ECO:0000313" key="8">
    <source>
        <dbReference type="EMBL" id="KRT34601.1"/>
    </source>
</evidence>
<dbReference type="PANTHER" id="PTHR34583">
    <property type="entry name" value="ANTIPORTER SUBUNIT MNHC2-RELATED"/>
    <property type="match status" value="1"/>
</dbReference>